<gene>
    <name evidence="2" type="ORF">BGC07_10580</name>
</gene>
<dbReference type="EMBL" id="MDTU01000001">
    <property type="protein sequence ID" value="ODN43283.1"/>
    <property type="molecule type" value="Genomic_DNA"/>
</dbReference>
<feature type="transmembrane region" description="Helical" evidence="1">
    <location>
        <begin position="14"/>
        <end position="31"/>
    </location>
</feature>
<evidence type="ECO:0000313" key="2">
    <source>
        <dbReference type="EMBL" id="ODN43283.1"/>
    </source>
</evidence>
<dbReference type="Proteomes" id="UP000094329">
    <property type="component" value="Unassembled WGS sequence"/>
</dbReference>
<comment type="caution">
    <text evidence="2">The sequence shown here is derived from an EMBL/GenBank/DDBJ whole genome shotgun (WGS) entry which is preliminary data.</text>
</comment>
<evidence type="ECO:0000256" key="1">
    <source>
        <dbReference type="SAM" id="Phobius"/>
    </source>
</evidence>
<sequence>MDNMNPAVQRQRRNLLFVSCICILVGIAFLIDPNIKVTKASIFGIITIESQGIKLLFTLLSILIFFLGFFWWRFTQHINEDKGEINRQRALDRYNAFTDASNVKNRVVFKDLAFLYLLHSPNGPDSRWGKIASEKLKAELQCLIGRTNGLNKLDKINDDREHVGYIDGLFSHNEGNKFIFIIAVSYIIQNGNYSGSMCYQIINKKEEADKLNLELNKLARKNYPWWSNYRLPMYVALFAFFSIMLTSCIKLPFFLHAHLYWYIFSQMFVFTVVATLGLYFWLVRAS</sequence>
<feature type="transmembrane region" description="Helical" evidence="1">
    <location>
        <begin position="231"/>
        <end position="253"/>
    </location>
</feature>
<keyword evidence="1" id="KW-0472">Membrane</keyword>
<protein>
    <submittedName>
        <fullName evidence="2">Uncharacterized protein</fullName>
    </submittedName>
</protein>
<keyword evidence="1" id="KW-0812">Transmembrane</keyword>
<keyword evidence="3" id="KW-1185">Reference proteome</keyword>
<keyword evidence="1" id="KW-1133">Transmembrane helix</keyword>
<evidence type="ECO:0000313" key="3">
    <source>
        <dbReference type="Proteomes" id="UP000094329"/>
    </source>
</evidence>
<name>A0ABX3A6L7_9GAMM</name>
<organism evidence="2 3">
    <name type="scientific">Piscirickettsia litoralis</name>
    <dbReference type="NCBI Taxonomy" id="1891921"/>
    <lineage>
        <taxon>Bacteria</taxon>
        <taxon>Pseudomonadati</taxon>
        <taxon>Pseudomonadota</taxon>
        <taxon>Gammaproteobacteria</taxon>
        <taxon>Thiotrichales</taxon>
        <taxon>Piscirickettsiaceae</taxon>
        <taxon>Piscirickettsia</taxon>
    </lineage>
</organism>
<feature type="transmembrane region" description="Helical" evidence="1">
    <location>
        <begin position="51"/>
        <end position="72"/>
    </location>
</feature>
<dbReference type="RefSeq" id="WP_139121669.1">
    <property type="nucleotide sequence ID" value="NZ_MDTU01000001.1"/>
</dbReference>
<feature type="transmembrane region" description="Helical" evidence="1">
    <location>
        <begin position="259"/>
        <end position="282"/>
    </location>
</feature>
<accession>A0ABX3A6L7</accession>
<reference evidence="2 3" key="1">
    <citation type="submission" date="2016-08" db="EMBL/GenBank/DDBJ databases">
        <title>Draft genome sequence of Candidatus Piscirickettsia litoralis, from seawater.</title>
        <authorList>
            <person name="Wan X."/>
            <person name="Lee A.J."/>
            <person name="Hou S."/>
            <person name="Donachie S.P."/>
        </authorList>
    </citation>
    <scope>NUCLEOTIDE SEQUENCE [LARGE SCALE GENOMIC DNA]</scope>
    <source>
        <strain evidence="2 3">Y2</strain>
    </source>
</reference>
<proteinExistence type="predicted"/>